<name>A0AAV6FLQ2_9TELE</name>
<feature type="region of interest" description="Disordered" evidence="2">
    <location>
        <begin position="159"/>
        <end position="208"/>
    </location>
</feature>
<dbReference type="PANTHER" id="PTHR33767:SF1">
    <property type="entry name" value="LEUCINE RICH ADAPTOR PROTEIN 1-LIKE"/>
    <property type="match status" value="1"/>
</dbReference>
<evidence type="ECO:0000313" key="4">
    <source>
        <dbReference type="Proteomes" id="UP000823561"/>
    </source>
</evidence>
<organism evidence="3 4">
    <name type="scientific">Alosa alosa</name>
    <name type="common">allis shad</name>
    <dbReference type="NCBI Taxonomy" id="278164"/>
    <lineage>
        <taxon>Eukaryota</taxon>
        <taxon>Metazoa</taxon>
        <taxon>Chordata</taxon>
        <taxon>Craniata</taxon>
        <taxon>Vertebrata</taxon>
        <taxon>Euteleostomi</taxon>
        <taxon>Actinopterygii</taxon>
        <taxon>Neopterygii</taxon>
        <taxon>Teleostei</taxon>
        <taxon>Clupei</taxon>
        <taxon>Clupeiformes</taxon>
        <taxon>Clupeoidei</taxon>
        <taxon>Clupeidae</taxon>
        <taxon>Alosa</taxon>
    </lineage>
</organism>
<evidence type="ECO:0008006" key="5">
    <source>
        <dbReference type="Google" id="ProtNLM"/>
    </source>
</evidence>
<protein>
    <recommendedName>
        <fullName evidence="5">Leucine rich adaptor protein 1-like</fullName>
    </recommendedName>
</protein>
<comment type="caution">
    <text evidence="3">The sequence shown here is derived from an EMBL/GenBank/DDBJ whole genome shotgun (WGS) entry which is preliminary data.</text>
</comment>
<keyword evidence="4" id="KW-1185">Reference proteome</keyword>
<dbReference type="GO" id="GO:0043123">
    <property type="term" value="P:positive regulation of canonical NF-kappaB signal transduction"/>
    <property type="evidence" value="ECO:0007669"/>
    <property type="project" value="InterPro"/>
</dbReference>
<evidence type="ECO:0000313" key="3">
    <source>
        <dbReference type="EMBL" id="KAG5261281.1"/>
    </source>
</evidence>
<feature type="compositionally biased region" description="Basic and acidic residues" evidence="2">
    <location>
        <begin position="199"/>
        <end position="208"/>
    </location>
</feature>
<feature type="coiled-coil region" evidence="1">
    <location>
        <begin position="50"/>
        <end position="77"/>
    </location>
</feature>
<evidence type="ECO:0000256" key="2">
    <source>
        <dbReference type="SAM" id="MobiDB-lite"/>
    </source>
</evidence>
<dbReference type="Proteomes" id="UP000823561">
    <property type="component" value="Chromosome 24"/>
</dbReference>
<dbReference type="AlphaFoldDB" id="A0AAV6FLQ2"/>
<gene>
    <name evidence="3" type="ORF">AALO_G00302140</name>
</gene>
<dbReference type="InterPro" id="IPR039499">
    <property type="entry name" value="LURA1/LRA25"/>
</dbReference>
<evidence type="ECO:0000256" key="1">
    <source>
        <dbReference type="SAM" id="Coils"/>
    </source>
</evidence>
<reference evidence="3" key="1">
    <citation type="submission" date="2020-10" db="EMBL/GenBank/DDBJ databases">
        <title>Chromosome-scale genome assembly of the Allis shad, Alosa alosa.</title>
        <authorList>
            <person name="Margot Z."/>
            <person name="Christophe K."/>
            <person name="Cabau C."/>
            <person name="Louis A."/>
            <person name="Berthelot C."/>
            <person name="Parey E."/>
            <person name="Roest Crollius H."/>
            <person name="Montfort J."/>
            <person name="Robinson-Rechavi M."/>
            <person name="Bucao C."/>
            <person name="Bouchez O."/>
            <person name="Gislard M."/>
            <person name="Lluch J."/>
            <person name="Milhes M."/>
            <person name="Lampietro C."/>
            <person name="Lopez Roques C."/>
            <person name="Donnadieu C."/>
            <person name="Braasch I."/>
            <person name="Desvignes T."/>
            <person name="Postlethwait J."/>
            <person name="Bobe J."/>
            <person name="Guiguen Y."/>
        </authorList>
    </citation>
    <scope>NUCLEOTIDE SEQUENCE</scope>
    <source>
        <strain evidence="3">M-15738</strain>
        <tissue evidence="3">Blood</tissue>
    </source>
</reference>
<dbReference type="PANTHER" id="PTHR33767">
    <property type="entry name" value="LEUCINE RICH ADAPTOR PROTEIN 1-LIKE"/>
    <property type="match status" value="1"/>
</dbReference>
<keyword evidence="1" id="KW-0175">Coiled coil</keyword>
<dbReference type="InterPro" id="IPR037443">
    <property type="entry name" value="LURAP1"/>
</dbReference>
<accession>A0AAV6FLQ2</accession>
<sequence>MDEENGLPDFKDLEMKLGRKIPESLFRSFNERDLKTKSEEKRLATPVTVKNHTSADLKRLESKMLFLKQEMAHLRAIDVKLMHQLLTINDGIESIRWVMEERAGVASRESSLTGSLYSLSDSQDTSQRGSCNSLHDCSDSLDGISVGSYLDTLGEDLEEDLGEDLPNHPLPTEMTNGFPEKSTSVDDEDLLKKPPPLRPRVETDDSTS</sequence>
<proteinExistence type="predicted"/>
<dbReference type="EMBL" id="JADWDJ010000024">
    <property type="protein sequence ID" value="KAG5261281.1"/>
    <property type="molecule type" value="Genomic_DNA"/>
</dbReference>
<dbReference type="Pfam" id="PF14854">
    <property type="entry name" value="LURAP"/>
    <property type="match status" value="1"/>
</dbReference>